<dbReference type="GO" id="GO:0008360">
    <property type="term" value="P:regulation of cell shape"/>
    <property type="evidence" value="ECO:0007669"/>
    <property type="project" value="UniProtKB-KW"/>
</dbReference>
<keyword evidence="3" id="KW-0808">Transferase</keyword>
<keyword evidence="8" id="KW-0472">Membrane</keyword>
<organism evidence="11 12">
    <name type="scientific">Hankyongella ginsenosidimutans</name>
    <dbReference type="NCBI Taxonomy" id="1763828"/>
    <lineage>
        <taxon>Bacteria</taxon>
        <taxon>Pseudomonadati</taxon>
        <taxon>Pseudomonadota</taxon>
        <taxon>Alphaproteobacteria</taxon>
        <taxon>Sphingomonadales</taxon>
        <taxon>Sphingomonadaceae</taxon>
        <taxon>Hankyongella</taxon>
    </lineage>
</organism>
<reference evidence="12" key="1">
    <citation type="submission" date="2019-04" db="EMBL/GenBank/DDBJ databases">
        <title>Complete genome sequence of Sphingomonas sp. W1-2-3.</title>
        <authorList>
            <person name="Im W.T."/>
        </authorList>
    </citation>
    <scope>NUCLEOTIDE SEQUENCE [LARGE SCALE GENOMIC DNA]</scope>
    <source>
        <strain evidence="12">W1-2-3</strain>
    </source>
</reference>
<dbReference type="InterPro" id="IPR001264">
    <property type="entry name" value="Glyco_trans_51"/>
</dbReference>
<dbReference type="GO" id="GO:0008955">
    <property type="term" value="F:peptidoglycan glycosyltransferase activity"/>
    <property type="evidence" value="ECO:0007669"/>
    <property type="project" value="TreeGrafter"/>
</dbReference>
<keyword evidence="4" id="KW-0812">Transmembrane</keyword>
<evidence type="ECO:0000259" key="10">
    <source>
        <dbReference type="Pfam" id="PF00912"/>
    </source>
</evidence>
<dbReference type="PANTHER" id="PTHR32282:SF27">
    <property type="entry name" value="PENICILLIN-BINDING PROTEIN 1A"/>
    <property type="match status" value="1"/>
</dbReference>
<accession>A0A4D7C7A3</accession>
<dbReference type="SUPFAM" id="SSF53955">
    <property type="entry name" value="Lysozyme-like"/>
    <property type="match status" value="1"/>
</dbReference>
<dbReference type="AlphaFoldDB" id="A0A4D7C7A3"/>
<dbReference type="InterPro" id="IPR036950">
    <property type="entry name" value="PBP_transglycosylase"/>
</dbReference>
<dbReference type="InterPro" id="IPR050396">
    <property type="entry name" value="Glycosyltr_51/Transpeptidase"/>
</dbReference>
<dbReference type="Gene3D" id="1.10.3810.10">
    <property type="entry name" value="Biosynthetic peptidoglycan transglycosylase-like"/>
    <property type="match status" value="1"/>
</dbReference>
<dbReference type="GO" id="GO:0030288">
    <property type="term" value="C:outer membrane-bounded periplasmic space"/>
    <property type="evidence" value="ECO:0007669"/>
    <property type="project" value="TreeGrafter"/>
</dbReference>
<dbReference type="GO" id="GO:0016020">
    <property type="term" value="C:membrane"/>
    <property type="evidence" value="ECO:0007669"/>
    <property type="project" value="UniProtKB-SubCell"/>
</dbReference>
<evidence type="ECO:0000313" key="12">
    <source>
        <dbReference type="Proteomes" id="UP000298714"/>
    </source>
</evidence>
<evidence type="ECO:0000313" key="11">
    <source>
        <dbReference type="EMBL" id="QCI79860.1"/>
    </source>
</evidence>
<name>A0A4D7C7A3_9SPHN</name>
<keyword evidence="5" id="KW-0133">Cell shape</keyword>
<dbReference type="Pfam" id="PF00912">
    <property type="entry name" value="Transgly"/>
    <property type="match status" value="1"/>
</dbReference>
<dbReference type="GO" id="GO:0071555">
    <property type="term" value="P:cell wall organization"/>
    <property type="evidence" value="ECO:0007669"/>
    <property type="project" value="UniProtKB-KW"/>
</dbReference>
<evidence type="ECO:0000256" key="7">
    <source>
        <dbReference type="ARBA" id="ARBA00022989"/>
    </source>
</evidence>
<evidence type="ECO:0000256" key="2">
    <source>
        <dbReference type="ARBA" id="ARBA00004752"/>
    </source>
</evidence>
<dbReference type="Proteomes" id="UP000298714">
    <property type="component" value="Chromosome"/>
</dbReference>
<comment type="pathway">
    <text evidence="2">Cell wall biogenesis; peptidoglycan biosynthesis.</text>
</comment>
<evidence type="ECO:0000256" key="8">
    <source>
        <dbReference type="ARBA" id="ARBA00023136"/>
    </source>
</evidence>
<keyword evidence="9" id="KW-0961">Cell wall biogenesis/degradation</keyword>
<evidence type="ECO:0000256" key="9">
    <source>
        <dbReference type="ARBA" id="ARBA00023316"/>
    </source>
</evidence>
<evidence type="ECO:0000256" key="4">
    <source>
        <dbReference type="ARBA" id="ARBA00022692"/>
    </source>
</evidence>
<dbReference type="PANTHER" id="PTHR32282">
    <property type="entry name" value="BINDING PROTEIN TRANSPEPTIDASE, PUTATIVE-RELATED"/>
    <property type="match status" value="1"/>
</dbReference>
<evidence type="ECO:0000256" key="3">
    <source>
        <dbReference type="ARBA" id="ARBA00022679"/>
    </source>
</evidence>
<dbReference type="InterPro" id="IPR023346">
    <property type="entry name" value="Lysozyme-like_dom_sf"/>
</dbReference>
<dbReference type="EMBL" id="CP039704">
    <property type="protein sequence ID" value="QCI79860.1"/>
    <property type="molecule type" value="Genomic_DNA"/>
</dbReference>
<keyword evidence="6" id="KW-0573">Peptidoglycan synthesis</keyword>
<keyword evidence="7" id="KW-1133">Transmembrane helix</keyword>
<feature type="domain" description="Glycosyl transferase family 51" evidence="10">
    <location>
        <begin position="24"/>
        <end position="169"/>
    </location>
</feature>
<dbReference type="KEGG" id="hgn:E6W36_11155"/>
<comment type="subcellular location">
    <subcellularLocation>
        <location evidence="1">Membrane</location>
    </subcellularLocation>
</comment>
<evidence type="ECO:0000256" key="1">
    <source>
        <dbReference type="ARBA" id="ARBA00004370"/>
    </source>
</evidence>
<evidence type="ECO:0000256" key="5">
    <source>
        <dbReference type="ARBA" id="ARBA00022960"/>
    </source>
</evidence>
<keyword evidence="12" id="KW-1185">Reference proteome</keyword>
<gene>
    <name evidence="11" type="ORF">E6W36_11155</name>
</gene>
<dbReference type="GO" id="GO:0009252">
    <property type="term" value="P:peptidoglycan biosynthetic process"/>
    <property type="evidence" value="ECO:0007669"/>
    <property type="project" value="UniProtKB-KW"/>
</dbReference>
<proteinExistence type="predicted"/>
<protein>
    <recommendedName>
        <fullName evidence="10">Glycosyl transferase family 51 domain-containing protein</fullName>
    </recommendedName>
</protein>
<evidence type="ECO:0000256" key="6">
    <source>
        <dbReference type="ARBA" id="ARBA00022984"/>
    </source>
</evidence>
<sequence>MPNTARRCRPPSSARMVRSLPCSRASAASIEDVPPRVVQAFISAEDKTFFEHSGLDYPGIAKAAFNLIRIKLTGSDKRPAGASTITQQVAQAILLGRKFSYTRKVRDMILARRIEQALPKDRILELYLNQIFMGRNSYGVTAASFAYFNRPLNELTLPEVAFLAALPKGRASITR</sequence>